<dbReference type="InterPro" id="IPR014710">
    <property type="entry name" value="RmlC-like_jellyroll"/>
</dbReference>
<comment type="subunit">
    <text evidence="7">Homodimer.</text>
</comment>
<comment type="caution">
    <text evidence="8">The sequence shown here is derived from an EMBL/GenBank/DDBJ whole genome shotgun (WGS) entry which is preliminary data.</text>
</comment>
<feature type="active site" description="Proton donor" evidence="5">
    <location>
        <position position="132"/>
    </location>
</feature>
<feature type="active site" description="Proton acceptor" evidence="5">
    <location>
        <position position="62"/>
    </location>
</feature>
<accession>A0A1Q9AXP6</accession>
<organism evidence="8 9">
    <name type="scientific">Xaviernesmea oryzae</name>
    <dbReference type="NCBI Taxonomy" id="464029"/>
    <lineage>
        <taxon>Bacteria</taxon>
        <taxon>Pseudomonadati</taxon>
        <taxon>Pseudomonadota</taxon>
        <taxon>Alphaproteobacteria</taxon>
        <taxon>Hyphomicrobiales</taxon>
        <taxon>Rhizobiaceae</taxon>
        <taxon>Rhizobium/Agrobacterium group</taxon>
        <taxon>Xaviernesmea</taxon>
    </lineage>
</organism>
<comment type="pathway">
    <text evidence="7">Carbohydrate biosynthesis; dTDP-L-rhamnose biosynthesis.</text>
</comment>
<dbReference type="PANTHER" id="PTHR21047:SF2">
    <property type="entry name" value="THYMIDINE DIPHOSPHO-4-KETO-RHAMNOSE 3,5-EPIMERASE"/>
    <property type="match status" value="1"/>
</dbReference>
<dbReference type="CDD" id="cd00438">
    <property type="entry name" value="cupin_RmlC"/>
    <property type="match status" value="1"/>
</dbReference>
<dbReference type="Proteomes" id="UP000186364">
    <property type="component" value="Unassembled WGS sequence"/>
</dbReference>
<sequence>MIFERLDIPDVCLIKPKTISDTRGMFRETFRQPAFDEVVGPVRFVQDNQSLSMKTGTVRGLHFQQVPMAQGKLVQCVWGAIFDVAVDIRPLSPSFGQHVARILTAENGWQLWIPAGFAHGFCTLAKQTVVTYKLTEHYSASHDRGILWNDPDLGIDWPIDPQAAIISDKDAIQPTLRLAIDTFLPEPEHGR</sequence>
<keyword evidence="9" id="KW-1185">Reference proteome</keyword>
<dbReference type="EMBL" id="MKIP01000037">
    <property type="protein sequence ID" value="OLP60201.1"/>
    <property type="molecule type" value="Genomic_DNA"/>
</dbReference>
<evidence type="ECO:0000256" key="2">
    <source>
        <dbReference type="ARBA" id="ARBA00001997"/>
    </source>
</evidence>
<feature type="site" description="Participates in a stacking interaction with the thymidine ring of dTDP-4-oxo-6-deoxyglucose" evidence="6">
    <location>
        <position position="138"/>
    </location>
</feature>
<keyword evidence="7" id="KW-0413">Isomerase</keyword>
<evidence type="ECO:0000256" key="4">
    <source>
        <dbReference type="ARBA" id="ARBA00019595"/>
    </source>
</evidence>
<protein>
    <recommendedName>
        <fullName evidence="4 7">dTDP-4-dehydrorhamnose 3,5-epimerase</fullName>
        <ecNumber evidence="3 7">5.1.3.13</ecNumber>
    </recommendedName>
    <alternativeName>
        <fullName evidence="7">Thymidine diphospho-4-keto-rhamnose 3,5-epimerase</fullName>
    </alternativeName>
</protein>
<dbReference type="EC" id="5.1.3.13" evidence="3 7"/>
<dbReference type="GO" id="GO:0008830">
    <property type="term" value="F:dTDP-4-dehydrorhamnose 3,5-epimerase activity"/>
    <property type="evidence" value="ECO:0007669"/>
    <property type="project" value="UniProtKB-UniRule"/>
</dbReference>
<evidence type="ECO:0000256" key="5">
    <source>
        <dbReference type="PIRSR" id="PIRSR600888-1"/>
    </source>
</evidence>
<dbReference type="UniPathway" id="UPA00124"/>
<dbReference type="Pfam" id="PF00908">
    <property type="entry name" value="dTDP_sugar_isom"/>
    <property type="match status" value="1"/>
</dbReference>
<evidence type="ECO:0000256" key="3">
    <source>
        <dbReference type="ARBA" id="ARBA00012098"/>
    </source>
</evidence>
<name>A0A1Q9AXP6_9HYPH</name>
<reference evidence="8 9" key="1">
    <citation type="submission" date="2016-09" db="EMBL/GenBank/DDBJ databases">
        <title>Rhizobium sp. nov., a novel species isolated from the rice rhizosphere.</title>
        <authorList>
            <person name="Zhao J."/>
            <person name="Zhang X."/>
        </authorList>
    </citation>
    <scope>NUCLEOTIDE SEQUENCE [LARGE SCALE GENOMIC DNA]</scope>
    <source>
        <strain evidence="8 9">1.7048</strain>
    </source>
</reference>
<dbReference type="GO" id="GO:0005829">
    <property type="term" value="C:cytosol"/>
    <property type="evidence" value="ECO:0007669"/>
    <property type="project" value="TreeGrafter"/>
</dbReference>
<dbReference type="PANTHER" id="PTHR21047">
    <property type="entry name" value="DTDP-6-DEOXY-D-GLUCOSE-3,5 EPIMERASE"/>
    <property type="match status" value="1"/>
</dbReference>
<evidence type="ECO:0000256" key="1">
    <source>
        <dbReference type="ARBA" id="ARBA00001298"/>
    </source>
</evidence>
<dbReference type="Gene3D" id="2.60.120.10">
    <property type="entry name" value="Jelly Rolls"/>
    <property type="match status" value="1"/>
</dbReference>
<comment type="catalytic activity">
    <reaction evidence="1 7">
        <text>dTDP-4-dehydro-6-deoxy-alpha-D-glucose = dTDP-4-dehydro-beta-L-rhamnose</text>
        <dbReference type="Rhea" id="RHEA:16969"/>
        <dbReference type="ChEBI" id="CHEBI:57649"/>
        <dbReference type="ChEBI" id="CHEBI:62830"/>
        <dbReference type="EC" id="5.1.3.13"/>
    </reaction>
</comment>
<dbReference type="AlphaFoldDB" id="A0A1Q9AXP6"/>
<dbReference type="RefSeq" id="WP_075627218.1">
    <property type="nucleotide sequence ID" value="NZ_FOAM01000001.1"/>
</dbReference>
<dbReference type="GO" id="GO:0000271">
    <property type="term" value="P:polysaccharide biosynthetic process"/>
    <property type="evidence" value="ECO:0007669"/>
    <property type="project" value="TreeGrafter"/>
</dbReference>
<dbReference type="NCBIfam" id="TIGR01221">
    <property type="entry name" value="rmlC"/>
    <property type="match status" value="1"/>
</dbReference>
<evidence type="ECO:0000313" key="9">
    <source>
        <dbReference type="Proteomes" id="UP000186364"/>
    </source>
</evidence>
<dbReference type="GO" id="GO:0019305">
    <property type="term" value="P:dTDP-rhamnose biosynthetic process"/>
    <property type="evidence" value="ECO:0007669"/>
    <property type="project" value="UniProtKB-UniRule"/>
</dbReference>
<dbReference type="OrthoDB" id="9800680at2"/>
<comment type="similarity">
    <text evidence="7">Belongs to the dTDP-4-dehydrorhamnose 3,5-epimerase family.</text>
</comment>
<dbReference type="SUPFAM" id="SSF51182">
    <property type="entry name" value="RmlC-like cupins"/>
    <property type="match status" value="1"/>
</dbReference>
<dbReference type="InterPro" id="IPR000888">
    <property type="entry name" value="RmlC-like"/>
</dbReference>
<proteinExistence type="inferred from homology"/>
<evidence type="ECO:0000256" key="7">
    <source>
        <dbReference type="RuleBase" id="RU364069"/>
    </source>
</evidence>
<dbReference type="InterPro" id="IPR011051">
    <property type="entry name" value="RmlC_Cupin_sf"/>
</dbReference>
<evidence type="ECO:0000256" key="6">
    <source>
        <dbReference type="PIRSR" id="PIRSR600888-3"/>
    </source>
</evidence>
<gene>
    <name evidence="8" type="ORF">BJF93_14620</name>
</gene>
<evidence type="ECO:0000313" key="8">
    <source>
        <dbReference type="EMBL" id="OLP60201.1"/>
    </source>
</evidence>
<comment type="function">
    <text evidence="2 7">Catalyzes the epimerization of the C3' and C5'positions of dTDP-6-deoxy-D-xylo-4-hexulose, forming dTDP-6-deoxy-L-lyxo-4-hexulose.</text>
</comment>